<reference evidence="1 2" key="1">
    <citation type="submission" date="2014-07" db="EMBL/GenBank/DDBJ databases">
        <title>Epilithonimonas lactis LMG 22401 Genome.</title>
        <authorList>
            <person name="Pipes S.E."/>
            <person name="Stropko S.J."/>
        </authorList>
    </citation>
    <scope>NUCLEOTIDE SEQUENCE [LARGE SCALE GENOMIC DNA]</scope>
    <source>
        <strain evidence="1 2">LMG 24401</strain>
    </source>
</reference>
<proteinExistence type="predicted"/>
<name>A0A085BE62_9FLAO</name>
<dbReference type="EMBL" id="JPLY01000004">
    <property type="protein sequence ID" value="KFC20757.1"/>
    <property type="molecule type" value="Genomic_DNA"/>
</dbReference>
<comment type="caution">
    <text evidence="1">The sequence shown here is derived from an EMBL/GenBank/DDBJ whole genome shotgun (WGS) entry which is preliminary data.</text>
</comment>
<evidence type="ECO:0000313" key="2">
    <source>
        <dbReference type="Proteomes" id="UP000028623"/>
    </source>
</evidence>
<evidence type="ECO:0000313" key="1">
    <source>
        <dbReference type="EMBL" id="KFC20757.1"/>
    </source>
</evidence>
<dbReference type="eggNOG" id="ENOG5033TQU">
    <property type="taxonomic scope" value="Bacteria"/>
</dbReference>
<gene>
    <name evidence="1" type="ORF">IO89_10925</name>
</gene>
<dbReference type="AlphaFoldDB" id="A0A085BE62"/>
<organism evidence="1 2">
    <name type="scientific">Epilithonimonas lactis</name>
    <dbReference type="NCBI Taxonomy" id="421072"/>
    <lineage>
        <taxon>Bacteria</taxon>
        <taxon>Pseudomonadati</taxon>
        <taxon>Bacteroidota</taxon>
        <taxon>Flavobacteriia</taxon>
        <taxon>Flavobacteriales</taxon>
        <taxon>Weeksellaceae</taxon>
        <taxon>Chryseobacterium group</taxon>
        <taxon>Epilithonimonas</taxon>
    </lineage>
</organism>
<keyword evidence="2" id="KW-1185">Reference proteome</keyword>
<accession>A0A085BE62</accession>
<sequence length="1007" mass="117954">MSEFDKILTSRNIQKYSGDPLWKFQLSNNEFSQLKTSFSLSENKNKINPVDCALYFAEWWKRCYNGGKPSKEIIFQSLGINLESVIDCDEFYKKAKIGAEILGVKWLKKQNILFFRTLLLQGGLPILHISENQGSYKNFLLAVLEEQPESIEDFMFQPQIINLLPPSSRNDIVYENCLEIVKSILNDETTYDDLLNSNVAIKKINKELRERKTHLQKKQRASKIQNYWILNIDPKKLKLSLRLGLADSYTKEVLEHILGLEIVEKSNHFFINDQLVCVFQKMLSGNYKTEWNNRLAQEWTRDTLLPNCYIIVNNNRFEVKDFITTAPDFSEPSLWVPFSDNEWRLIKGNSTSSEIAAILSPESWKSKQEPELFNLFDTNFNWIKFEGQTEISNEFYTRHFISNVSSFDWTIVSQMPKWMFKAKMVVVQNVPKIIVYNDQNEALKSSDYEVFIKHKSFEIWKTINELNHLPLGCIDVKIVNDQTTAYDCFYNIGNLRIDYSNQNISSAELSCSNNNFDFKIKETPILKVFEQSKNRAYKLSVETKFNKIPNSILASLRIGNSKSLHFEIVCPFTGITLIDQEGKIILEESQLTFNHLHGIRILSESEESVIIKFKNILRPEVIISKELRLKIQPLIYFKDELLRLYFLADAMNHENMLSIELEKNGVSKQYFLKGFTHTLNVENQFQGKLNLWNSEDDLSLYAVPLNCSAENISLIPLLKESEDYKIPKTNFTNQYIIISSYEKNRHLMPRFVSTDNQFKSLQKNERIELYHHKLETSDFKSEIWKEILAYFNICINQNIPFSTFDQLRAVSRSSAVASRAFFFLGINQINTDEFIQKMIPELETDLGFCFHWIRKDDWHDAINEVAQFIGEEYFRNVIALFSNYMNENDLGEMIQFLNGQRIFTDKVYNPFINQIRSDLGERVLKELPDMKPNVNDYYNIPNNEYGKFFLLIKAPIAVAESIKNVQKEFPIWGGNDFREQIRRNIQYAQYLSPEFYNRIILQVLSQN</sequence>
<dbReference type="OrthoDB" id="1234857at2"/>
<protein>
    <submittedName>
        <fullName evidence="1">Uncharacterized protein</fullName>
    </submittedName>
</protein>
<dbReference type="RefSeq" id="WP_034976284.1">
    <property type="nucleotide sequence ID" value="NZ_FOFI01000001.1"/>
</dbReference>
<dbReference type="Proteomes" id="UP000028623">
    <property type="component" value="Unassembled WGS sequence"/>
</dbReference>
<dbReference type="STRING" id="421072.SAMN04488097_0057"/>